<dbReference type="KEGG" id="dzi:111279400"/>
<dbReference type="SMART" id="SM00369">
    <property type="entry name" value="LRR_TYP"/>
    <property type="match status" value="8"/>
</dbReference>
<keyword evidence="3" id="KW-1003">Cell membrane</keyword>
<evidence type="ECO:0000256" key="6">
    <source>
        <dbReference type="ARBA" id="ARBA00022729"/>
    </source>
</evidence>
<evidence type="ECO:0000313" key="15">
    <source>
        <dbReference type="RefSeq" id="XP_022722122.1"/>
    </source>
</evidence>
<dbReference type="FunFam" id="3.80.10.10:FF:000095">
    <property type="entry name" value="LRR receptor-like serine/threonine-protein kinase GSO1"/>
    <property type="match status" value="2"/>
</dbReference>
<evidence type="ECO:0000256" key="11">
    <source>
        <dbReference type="ARBA" id="ARBA00023180"/>
    </source>
</evidence>
<protein>
    <submittedName>
        <fullName evidence="15">LRR receptor-like serine/threonine-protein kinase GSO2</fullName>
    </submittedName>
</protein>
<accession>A0A6P5X350</accession>
<dbReference type="Pfam" id="PF00560">
    <property type="entry name" value="LRR_1"/>
    <property type="match status" value="12"/>
</dbReference>
<dbReference type="InterPro" id="IPR051502">
    <property type="entry name" value="RLP_Defense_Trigger"/>
</dbReference>
<evidence type="ECO:0000256" key="7">
    <source>
        <dbReference type="ARBA" id="ARBA00022737"/>
    </source>
</evidence>
<evidence type="ECO:0000256" key="4">
    <source>
        <dbReference type="ARBA" id="ARBA00022614"/>
    </source>
</evidence>
<dbReference type="FunFam" id="3.80.10.10:FF:000111">
    <property type="entry name" value="LRR receptor-like serine/threonine-protein kinase ERECTA"/>
    <property type="match status" value="1"/>
</dbReference>
<evidence type="ECO:0000256" key="9">
    <source>
        <dbReference type="ARBA" id="ARBA00023136"/>
    </source>
</evidence>
<evidence type="ECO:0000256" key="8">
    <source>
        <dbReference type="ARBA" id="ARBA00022989"/>
    </source>
</evidence>
<evidence type="ECO:0000256" key="10">
    <source>
        <dbReference type="ARBA" id="ARBA00023170"/>
    </source>
</evidence>
<name>A0A6P5X350_DURZI</name>
<comment type="similarity">
    <text evidence="2">Belongs to the RLP family.</text>
</comment>
<keyword evidence="4" id="KW-0433">Leucine-rich repeat</keyword>
<evidence type="ECO:0000313" key="14">
    <source>
        <dbReference type="Proteomes" id="UP000515121"/>
    </source>
</evidence>
<dbReference type="PROSITE" id="PS51450">
    <property type="entry name" value="LRR"/>
    <property type="match status" value="1"/>
</dbReference>
<evidence type="ECO:0000256" key="1">
    <source>
        <dbReference type="ARBA" id="ARBA00004251"/>
    </source>
</evidence>
<evidence type="ECO:0000256" key="12">
    <source>
        <dbReference type="SAM" id="MobiDB-lite"/>
    </source>
</evidence>
<dbReference type="PANTHER" id="PTHR48062:SF37">
    <property type="entry name" value="LRR RECEPTOR-LIKE SERINE_THREONINE-PROTEIN KINASE FLS2"/>
    <property type="match status" value="1"/>
</dbReference>
<keyword evidence="8 13" id="KW-1133">Transmembrane helix</keyword>
<organism evidence="14 15">
    <name type="scientific">Durio zibethinus</name>
    <name type="common">Durian</name>
    <dbReference type="NCBI Taxonomy" id="66656"/>
    <lineage>
        <taxon>Eukaryota</taxon>
        <taxon>Viridiplantae</taxon>
        <taxon>Streptophyta</taxon>
        <taxon>Embryophyta</taxon>
        <taxon>Tracheophyta</taxon>
        <taxon>Spermatophyta</taxon>
        <taxon>Magnoliopsida</taxon>
        <taxon>eudicotyledons</taxon>
        <taxon>Gunneridae</taxon>
        <taxon>Pentapetalae</taxon>
        <taxon>rosids</taxon>
        <taxon>malvids</taxon>
        <taxon>Malvales</taxon>
        <taxon>Malvaceae</taxon>
        <taxon>Helicteroideae</taxon>
        <taxon>Durio</taxon>
    </lineage>
</organism>
<gene>
    <name evidence="15" type="primary">LOC111279400</name>
</gene>
<reference evidence="15" key="1">
    <citation type="submission" date="2025-08" db="UniProtKB">
        <authorList>
            <consortium name="RefSeq"/>
        </authorList>
    </citation>
    <scope>IDENTIFICATION</scope>
    <source>
        <tissue evidence="15">Fruit stalk</tissue>
    </source>
</reference>
<keyword evidence="9 13" id="KW-0472">Membrane</keyword>
<comment type="subcellular location">
    <subcellularLocation>
        <location evidence="1">Cell membrane</location>
        <topology evidence="1">Single-pass type I membrane protein</topology>
    </subcellularLocation>
</comment>
<keyword evidence="7" id="KW-0677">Repeat</keyword>
<keyword evidence="5 13" id="KW-0812">Transmembrane</keyword>
<evidence type="ECO:0000256" key="13">
    <source>
        <dbReference type="SAM" id="Phobius"/>
    </source>
</evidence>
<dbReference type="Gene3D" id="3.80.10.10">
    <property type="entry name" value="Ribonuclease Inhibitor"/>
    <property type="match status" value="5"/>
</dbReference>
<feature type="transmembrane region" description="Helical" evidence="13">
    <location>
        <begin position="410"/>
        <end position="431"/>
    </location>
</feature>
<dbReference type="InterPro" id="IPR032675">
    <property type="entry name" value="LRR_dom_sf"/>
</dbReference>
<feature type="region of interest" description="Disordered" evidence="12">
    <location>
        <begin position="379"/>
        <end position="399"/>
    </location>
</feature>
<dbReference type="InterPro" id="IPR003591">
    <property type="entry name" value="Leu-rich_rpt_typical-subtyp"/>
</dbReference>
<proteinExistence type="inferred from homology"/>
<keyword evidence="6" id="KW-0732">Signal</keyword>
<sequence>MVNHIAKSFKSNIPPCLGDMRQLEILDISHNQFFGGIPEELAMSYSLTFLRLSNNNLSGKMFPAIYCSPVLTGFYLDGNNFDGEMPHFSPFSSSALHALYLSDNHFSGKLPIWLWNNTSLSILSLANNQFEGPIPIELCKLVNLNFLDLSQNLLSGTIPSCTNLQDIKHVHLSRNNLSGPLSHAFYGSSSLVTLDLRENNITGKFPDWIDTLPTLSVLLMKANQFHGEIPVQLCKLHTLSIVDLSQNKLSGPIPSCLSNLTLQPRGEKSDTSTFIFMFPIVEGVFAEMGQKIYDLITDKWKEDSVFNKEASIIQIESLDLSYNSLNSRIPPELTELNSLEVFTVAHNNLSGPLPEMKFQFGTFEESSYEGNPLLCGPPLKNSCGEGDSPETPSASSGEDEEDAFIDMGDFYISFGVSYAIILLATGIVALLQKKHIALCIFHDSRSLQVQGQNVPPHASSSSSFTCSCALQVFGSDILYDGSVSSHTAELHLLRNMEDLFMDNTPLDINFLQSIGNLTSLKTLSLYDCSVAGTLPSQGWCHPKGLEELSLNGNGLQGAIPSCLGNLTFLRYFDISNNQFTGNVASTALTNLTTLKFLSLSNNQFQVPVSFESFANHSNLQILLSNGNKLVVEPTFFQTWSPKFQLKVLSLSNCTIEEHGNPQLPNFLYYQYDLRYVDISYNNFGRIKFPDWLVKNNTRLEALYMMDSSIEGHLFLPSHPNYNMMVLNISNNKLQHQIPTNICAVFPNLQGLIMSRGAFKSNIPPCLGDMRQLMILDISHNQFFGGIPEELTMSYSVMFLRLSNNNLSGKMFPAIYCSPVLRGFYLDGNSFDGEMPHFSPFSPSVLQALYLSDNHFSGKLPIWLWNYTSLLTLSLANNQLEGPIPIELCKLVNLNFLDLSQNLLSGTIPSCSNLQDIKHVHLSRNQLSGPLSHAFYGSSSLVTLDLRGNNITGKIPDWIDTLPALSVLLMKANQFHGEIPVQLCKLHSLRIVDLSQNKLSGPIPSCLGNLTLQPRGEKSDTSTFPFMFTIVEGVLAEMGQKIYDLTTDKREYSANEFPTSRWYPFSYAEEEIVFSTKNASHNFTGNILDYLSGIDLSCNQLTGIIPPELGNLIEIRGVNLSHNNLTGPIPSTFSKLKQIESLDLSYNNLNSRIPPELTELNSLEVFTVAHNNLSGPLPERKFEFGTFGESSYDGNPLLCGPPLKNCCGEGDSAETRSASPSEDEEDGFIDMVDFYSSFGVSYAIILLATGIILYINPYWRRAWLYFIEERSTAGYFFIVDNLRRALQVQGQNLPPPASSSSSSSCALNGLGSGILYDGSVSSHVGIVFEF</sequence>
<keyword evidence="11" id="KW-0325">Glycoprotein</keyword>
<dbReference type="InterPro" id="IPR001611">
    <property type="entry name" value="Leu-rich_rpt"/>
</dbReference>
<dbReference type="Pfam" id="PF13855">
    <property type="entry name" value="LRR_8"/>
    <property type="match status" value="3"/>
</dbReference>
<evidence type="ECO:0000256" key="3">
    <source>
        <dbReference type="ARBA" id="ARBA00022475"/>
    </source>
</evidence>
<dbReference type="PANTHER" id="PTHR48062">
    <property type="entry name" value="RECEPTOR-LIKE PROTEIN 14"/>
    <property type="match status" value="1"/>
</dbReference>
<dbReference type="RefSeq" id="XP_022722122.1">
    <property type="nucleotide sequence ID" value="XM_022866387.1"/>
</dbReference>
<dbReference type="OrthoDB" id="4691307at2759"/>
<evidence type="ECO:0000256" key="2">
    <source>
        <dbReference type="ARBA" id="ARBA00009592"/>
    </source>
</evidence>
<dbReference type="SUPFAM" id="SSF52058">
    <property type="entry name" value="L domain-like"/>
    <property type="match status" value="3"/>
</dbReference>
<dbReference type="Proteomes" id="UP000515121">
    <property type="component" value="Unplaced"/>
</dbReference>
<dbReference type="GeneID" id="111279400"/>
<feature type="transmembrane region" description="Helical" evidence="13">
    <location>
        <begin position="1233"/>
        <end position="1254"/>
    </location>
</feature>
<keyword evidence="14" id="KW-1185">Reference proteome</keyword>
<keyword evidence="10" id="KW-0675">Receptor</keyword>
<dbReference type="SMART" id="SM00365">
    <property type="entry name" value="LRR_SD22"/>
    <property type="match status" value="7"/>
</dbReference>
<dbReference type="GO" id="GO:0005886">
    <property type="term" value="C:plasma membrane"/>
    <property type="evidence" value="ECO:0007669"/>
    <property type="project" value="UniProtKB-SubCell"/>
</dbReference>
<evidence type="ECO:0000256" key="5">
    <source>
        <dbReference type="ARBA" id="ARBA00022692"/>
    </source>
</evidence>